<reference evidence="2" key="1">
    <citation type="submission" date="2024-05" db="EMBL/GenBank/DDBJ databases">
        <title>30 novel species of actinomycetes from the DSMZ collection.</title>
        <authorList>
            <person name="Nouioui I."/>
        </authorList>
    </citation>
    <scope>NUCLEOTIDE SEQUENCE</scope>
    <source>
        <strain evidence="2">DSM 41014</strain>
    </source>
</reference>
<proteinExistence type="predicted"/>
<sequence length="117" mass="12733">MTRHLTHALAALYTLLAVCLLRCAIVSQQNGRWDYSLFFSAVAAALGTATVHHAYHRAEVRAARAALERAARPIPDGRPLVDEVVAVALAAACCERWWTSAGATHDPDHCTRRDQSA</sequence>
<protein>
    <submittedName>
        <fullName evidence="2">Uncharacterized protein</fullName>
    </submittedName>
</protein>
<keyword evidence="1" id="KW-1133">Transmembrane helix</keyword>
<name>A0ABU2UI94_9ACTN</name>
<dbReference type="EMBL" id="JAVRFF010000012">
    <property type="protein sequence ID" value="MDT0472982.1"/>
    <property type="molecule type" value="Genomic_DNA"/>
</dbReference>
<comment type="caution">
    <text evidence="2">The sequence shown here is derived from an EMBL/GenBank/DDBJ whole genome shotgun (WGS) entry which is preliminary data.</text>
</comment>
<keyword evidence="3" id="KW-1185">Reference proteome</keyword>
<dbReference type="RefSeq" id="WP_311635056.1">
    <property type="nucleotide sequence ID" value="NZ_JAVRFF010000012.1"/>
</dbReference>
<gene>
    <name evidence="2" type="ORF">RM863_12695</name>
</gene>
<accession>A0ABU2UI94</accession>
<feature type="transmembrane region" description="Helical" evidence="1">
    <location>
        <begin position="33"/>
        <end position="55"/>
    </location>
</feature>
<keyword evidence="1" id="KW-0812">Transmembrane</keyword>
<keyword evidence="1" id="KW-0472">Membrane</keyword>
<dbReference type="Proteomes" id="UP001180489">
    <property type="component" value="Unassembled WGS sequence"/>
</dbReference>
<organism evidence="2 3">
    <name type="scientific">Streptomyces hintoniae</name>
    <dbReference type="NCBI Taxonomy" id="3075521"/>
    <lineage>
        <taxon>Bacteria</taxon>
        <taxon>Bacillati</taxon>
        <taxon>Actinomycetota</taxon>
        <taxon>Actinomycetes</taxon>
        <taxon>Kitasatosporales</taxon>
        <taxon>Streptomycetaceae</taxon>
        <taxon>Streptomyces</taxon>
    </lineage>
</organism>
<evidence type="ECO:0000313" key="3">
    <source>
        <dbReference type="Proteomes" id="UP001180489"/>
    </source>
</evidence>
<evidence type="ECO:0000256" key="1">
    <source>
        <dbReference type="SAM" id="Phobius"/>
    </source>
</evidence>
<evidence type="ECO:0000313" key="2">
    <source>
        <dbReference type="EMBL" id="MDT0472982.1"/>
    </source>
</evidence>